<evidence type="ECO:0000256" key="11">
    <source>
        <dbReference type="SAM" id="Phobius"/>
    </source>
</evidence>
<dbReference type="InParanoid" id="A0A3Q3NN47"/>
<feature type="compositionally biased region" description="Low complexity" evidence="10">
    <location>
        <begin position="80"/>
        <end position="101"/>
    </location>
</feature>
<feature type="compositionally biased region" description="Low complexity" evidence="10">
    <location>
        <begin position="338"/>
        <end position="355"/>
    </location>
</feature>
<dbReference type="PANTHER" id="PTHR13080:SF13">
    <property type="entry name" value="ATP SYNTHASE SUBUNIT F, MITOCHONDRIAL"/>
    <property type="match status" value="1"/>
</dbReference>
<protein>
    <submittedName>
        <fullName evidence="12">Uncharacterized protein</fullName>
    </submittedName>
</protein>
<dbReference type="Ensembl" id="ENSLBET00000038297.1">
    <property type="protein sequence ID" value="ENSLBEP00000036765.1"/>
    <property type="gene ID" value="ENSLBEG00000027487.1"/>
</dbReference>
<evidence type="ECO:0000256" key="8">
    <source>
        <dbReference type="ARBA" id="ARBA00023136"/>
    </source>
</evidence>
<evidence type="ECO:0000256" key="9">
    <source>
        <dbReference type="ARBA" id="ARBA00023310"/>
    </source>
</evidence>
<comment type="subcellular location">
    <subcellularLocation>
        <location evidence="1">Mitochondrion membrane</location>
    </subcellularLocation>
</comment>
<proteinExistence type="inferred from homology"/>
<keyword evidence="6" id="KW-0406">Ion transport</keyword>
<dbReference type="GeneTree" id="ENSGT00940000167489"/>
<evidence type="ECO:0000256" key="4">
    <source>
        <dbReference type="ARBA" id="ARBA00022547"/>
    </source>
</evidence>
<feature type="transmembrane region" description="Helical" evidence="11">
    <location>
        <begin position="519"/>
        <end position="539"/>
    </location>
</feature>
<feature type="compositionally biased region" description="Polar residues" evidence="10">
    <location>
        <begin position="327"/>
        <end position="337"/>
    </location>
</feature>
<dbReference type="PANTHER" id="PTHR13080">
    <property type="entry name" value="ATP SYNTHASE F CHAIN, MITOCHONDRIAL-RELATED"/>
    <property type="match status" value="1"/>
</dbReference>
<keyword evidence="7" id="KW-0496">Mitochondrion</keyword>
<accession>A0A3Q3NN47</accession>
<evidence type="ECO:0000313" key="13">
    <source>
        <dbReference type="Proteomes" id="UP000261660"/>
    </source>
</evidence>
<keyword evidence="13" id="KW-1185">Reference proteome</keyword>
<keyword evidence="11" id="KW-0812">Transmembrane</keyword>
<evidence type="ECO:0000256" key="5">
    <source>
        <dbReference type="ARBA" id="ARBA00022781"/>
    </source>
</evidence>
<dbReference type="InterPro" id="IPR019344">
    <property type="entry name" value="F1F0-ATPsyn_F_prd"/>
</dbReference>
<reference evidence="12" key="2">
    <citation type="submission" date="2025-09" db="UniProtKB">
        <authorList>
            <consortium name="Ensembl"/>
        </authorList>
    </citation>
    <scope>IDENTIFICATION</scope>
</reference>
<organism evidence="12 13">
    <name type="scientific">Labrus bergylta</name>
    <name type="common">ballan wrasse</name>
    <dbReference type="NCBI Taxonomy" id="56723"/>
    <lineage>
        <taxon>Eukaryota</taxon>
        <taxon>Metazoa</taxon>
        <taxon>Chordata</taxon>
        <taxon>Craniata</taxon>
        <taxon>Vertebrata</taxon>
        <taxon>Euteleostomi</taxon>
        <taxon>Actinopterygii</taxon>
        <taxon>Neopterygii</taxon>
        <taxon>Teleostei</taxon>
        <taxon>Neoteleostei</taxon>
        <taxon>Acanthomorphata</taxon>
        <taxon>Eupercaria</taxon>
        <taxon>Labriformes</taxon>
        <taxon>Labridae</taxon>
        <taxon>Labrus</taxon>
    </lineage>
</organism>
<feature type="region of interest" description="Disordered" evidence="10">
    <location>
        <begin position="24"/>
        <end position="248"/>
    </location>
</feature>
<dbReference type="AlphaFoldDB" id="A0A3Q3NN47"/>
<dbReference type="Pfam" id="PF10206">
    <property type="entry name" value="WRW"/>
    <property type="match status" value="1"/>
</dbReference>
<name>A0A3Q3NN47_9LABR</name>
<evidence type="ECO:0000256" key="3">
    <source>
        <dbReference type="ARBA" id="ARBA00022448"/>
    </source>
</evidence>
<evidence type="ECO:0000256" key="2">
    <source>
        <dbReference type="ARBA" id="ARBA00005895"/>
    </source>
</evidence>
<dbReference type="GO" id="GO:0042776">
    <property type="term" value="P:proton motive force-driven mitochondrial ATP synthesis"/>
    <property type="evidence" value="ECO:0007669"/>
    <property type="project" value="TreeGrafter"/>
</dbReference>
<evidence type="ECO:0000256" key="7">
    <source>
        <dbReference type="ARBA" id="ARBA00023128"/>
    </source>
</evidence>
<reference evidence="12" key="1">
    <citation type="submission" date="2025-08" db="UniProtKB">
        <authorList>
            <consortium name="Ensembl"/>
        </authorList>
    </citation>
    <scope>IDENTIFICATION</scope>
</reference>
<sequence length="551" mass="59075">MSSEVCPFCGKTYKRLKSHLPHCKAAGSSKAPPAKRDVAANQTPSSSRLAAASSQAKAGEEKSTQTLPVTASPRSKKSTKIPSVSSVPPSTPPSSVLASSPTKKKKKEKLSEQIKAAKIVSSTSLGASPSPSPPSNVSEPKRKSLRALIEAAKSKQVSEGSGEGTRSAPEDLPSASAPLGTDSLNSLNVQTETKTNLDEALGQDTSHPVFLSKGSKPEGASKMKATRTKNAISSPLPINETSPDSEVNDRTAKSRLRGGFWVTTDVGGTDLPVSEMFSKPEGRITLQDVKATLGRAKNRPHNRPSILSQIRTDDLSGEIRPALPTGNEESNLVSTQTPPNELSSNSSRSAERQSAPGKSSKSKEATLTPLQHHVSPQPGLPEASVLSGYLSSQVNKATPPPPAVRVNEALKAGQRHAGLLCQPPSLAHALRLPPQALPAREEMLRFGDGSQLEVRRQKNTAGNGAKGALTERGLGQVRLRELPEWLACKTPSHPRDVVHMVRRGWQWYYKRYIDVRKGGVGGVGMLLAGYCVLSYIWSYPHIKRDRWRKHH</sequence>
<keyword evidence="4" id="KW-0138">CF(0)</keyword>
<feature type="compositionally biased region" description="Polar residues" evidence="10">
    <location>
        <begin position="64"/>
        <end position="73"/>
    </location>
</feature>
<dbReference type="OrthoDB" id="8921675at2759"/>
<feature type="compositionally biased region" description="Low complexity" evidence="10">
    <location>
        <begin position="45"/>
        <end position="57"/>
    </location>
</feature>
<dbReference type="GO" id="GO:0045259">
    <property type="term" value="C:proton-transporting ATP synthase complex"/>
    <property type="evidence" value="ECO:0007669"/>
    <property type="project" value="UniProtKB-KW"/>
</dbReference>
<comment type="similarity">
    <text evidence="2">Belongs to the ATPase F chain family.</text>
</comment>
<keyword evidence="8 11" id="KW-0472">Membrane</keyword>
<dbReference type="GO" id="GO:0031966">
    <property type="term" value="C:mitochondrial membrane"/>
    <property type="evidence" value="ECO:0007669"/>
    <property type="project" value="UniProtKB-SubCell"/>
</dbReference>
<keyword evidence="11" id="KW-1133">Transmembrane helix</keyword>
<feature type="compositionally biased region" description="Polar residues" evidence="10">
    <location>
        <begin position="182"/>
        <end position="194"/>
    </location>
</feature>
<dbReference type="GO" id="GO:0046933">
    <property type="term" value="F:proton-transporting ATP synthase activity, rotational mechanism"/>
    <property type="evidence" value="ECO:0007669"/>
    <property type="project" value="TreeGrafter"/>
</dbReference>
<keyword evidence="3" id="KW-0813">Transport</keyword>
<evidence type="ECO:0000256" key="6">
    <source>
        <dbReference type="ARBA" id="ARBA00023065"/>
    </source>
</evidence>
<evidence type="ECO:0000256" key="10">
    <source>
        <dbReference type="SAM" id="MobiDB-lite"/>
    </source>
</evidence>
<evidence type="ECO:0000256" key="1">
    <source>
        <dbReference type="ARBA" id="ARBA00004325"/>
    </source>
</evidence>
<evidence type="ECO:0000313" key="12">
    <source>
        <dbReference type="Ensembl" id="ENSLBEP00000036765.1"/>
    </source>
</evidence>
<dbReference type="STRING" id="56723.ENSLBEP00000036765"/>
<keyword evidence="9" id="KW-0066">ATP synthesis</keyword>
<feature type="region of interest" description="Disordered" evidence="10">
    <location>
        <begin position="293"/>
        <end position="384"/>
    </location>
</feature>
<keyword evidence="5" id="KW-0375">Hydrogen ion transport</keyword>
<dbReference type="Proteomes" id="UP000261660">
    <property type="component" value="Unplaced"/>
</dbReference>